<dbReference type="PANTHER" id="PTHR37314">
    <property type="entry name" value="SLR0142 PROTEIN"/>
    <property type="match status" value="1"/>
</dbReference>
<keyword evidence="1" id="KW-0812">Transmembrane</keyword>
<feature type="transmembrane region" description="Helical" evidence="1">
    <location>
        <begin position="178"/>
        <end position="198"/>
    </location>
</feature>
<dbReference type="AlphaFoldDB" id="A0A840SR52"/>
<comment type="caution">
    <text evidence="2">The sequence shown here is derived from an EMBL/GenBank/DDBJ whole genome shotgun (WGS) entry which is preliminary data.</text>
</comment>
<evidence type="ECO:0000313" key="3">
    <source>
        <dbReference type="Proteomes" id="UP000549457"/>
    </source>
</evidence>
<dbReference type="InterPro" id="IPR010699">
    <property type="entry name" value="DUF1275"/>
</dbReference>
<feature type="transmembrane region" description="Helical" evidence="1">
    <location>
        <begin position="114"/>
        <end position="131"/>
    </location>
</feature>
<dbReference type="RefSeq" id="WP_184151230.1">
    <property type="nucleotide sequence ID" value="NZ_JACHFM010000003.1"/>
</dbReference>
<organism evidence="2 3">
    <name type="scientific">Amaricoccus macauensis</name>
    <dbReference type="NCBI Taxonomy" id="57001"/>
    <lineage>
        <taxon>Bacteria</taxon>
        <taxon>Pseudomonadati</taxon>
        <taxon>Pseudomonadota</taxon>
        <taxon>Alphaproteobacteria</taxon>
        <taxon>Rhodobacterales</taxon>
        <taxon>Paracoccaceae</taxon>
        <taxon>Amaricoccus</taxon>
    </lineage>
</organism>
<keyword evidence="1" id="KW-1133">Transmembrane helix</keyword>
<keyword evidence="3" id="KW-1185">Reference proteome</keyword>
<keyword evidence="1" id="KW-0472">Membrane</keyword>
<feature type="transmembrane region" description="Helical" evidence="1">
    <location>
        <begin position="50"/>
        <end position="70"/>
    </location>
</feature>
<evidence type="ECO:0000256" key="1">
    <source>
        <dbReference type="SAM" id="Phobius"/>
    </source>
</evidence>
<dbReference type="PANTHER" id="PTHR37314:SF5">
    <property type="entry name" value="SLR0142 PROTEIN"/>
    <property type="match status" value="1"/>
</dbReference>
<dbReference type="Proteomes" id="UP000549457">
    <property type="component" value="Unassembled WGS sequence"/>
</dbReference>
<feature type="transmembrane region" description="Helical" evidence="1">
    <location>
        <begin position="82"/>
        <end position="102"/>
    </location>
</feature>
<accession>A0A840SR52</accession>
<gene>
    <name evidence="2" type="ORF">HNP73_002992</name>
</gene>
<protein>
    <submittedName>
        <fullName evidence="2">Uncharacterized membrane protein YoaK (UPF0700 family)</fullName>
    </submittedName>
</protein>
<sequence length="232" mass="24764">MKNSVPTLLSFNGGYVDTMGFLTLQNLFTAHVTGNFVMIGDALANGSSGIYAKLLALPVFCITILISRSIMLRLAPSDHRALRAMLLVKVALFAVAAAFAIWHGPFDVPDSPGLILTGMVLVAAMAIQNGIHRVHLKDAPPTTLMTGTTTQIMLDLAQLLYPQSSEDPAVVRARMHRFLIAVVVFAAGCALAALGYVALGLWSYVIPPLVALAVLIMHQTLPRPPGLDQTAH</sequence>
<name>A0A840SR52_9RHOB</name>
<dbReference type="EMBL" id="JACHFM010000003">
    <property type="protein sequence ID" value="MBB5223045.1"/>
    <property type="molecule type" value="Genomic_DNA"/>
</dbReference>
<dbReference type="Pfam" id="PF06912">
    <property type="entry name" value="DUF1275"/>
    <property type="match status" value="1"/>
</dbReference>
<proteinExistence type="predicted"/>
<reference evidence="2 3" key="1">
    <citation type="submission" date="2020-08" db="EMBL/GenBank/DDBJ databases">
        <title>Genomic Encyclopedia of Type Strains, Phase IV (KMG-IV): sequencing the most valuable type-strain genomes for metagenomic binning, comparative biology and taxonomic classification.</title>
        <authorList>
            <person name="Goeker M."/>
        </authorList>
    </citation>
    <scope>NUCLEOTIDE SEQUENCE [LARGE SCALE GENOMIC DNA]</scope>
    <source>
        <strain evidence="2 3">DSM 101730</strain>
    </source>
</reference>
<evidence type="ECO:0000313" key="2">
    <source>
        <dbReference type="EMBL" id="MBB5223045.1"/>
    </source>
</evidence>